<proteinExistence type="predicted"/>
<evidence type="ECO:0000313" key="2">
    <source>
        <dbReference type="Proteomes" id="UP000248614"/>
    </source>
</evidence>
<comment type="caution">
    <text evidence="1">The sequence shown here is derived from an EMBL/GenBank/DDBJ whole genome shotgun (WGS) entry which is preliminary data.</text>
</comment>
<evidence type="ECO:0000313" key="1">
    <source>
        <dbReference type="EMBL" id="PZO78367.1"/>
    </source>
</evidence>
<dbReference type="Proteomes" id="UP000248614">
    <property type="component" value="Unassembled WGS sequence"/>
</dbReference>
<dbReference type="AlphaFoldDB" id="A0A2W4ZAE3"/>
<name>A0A2W4ZAE3_9SPHN</name>
<reference evidence="1 2" key="1">
    <citation type="submission" date="2017-08" db="EMBL/GenBank/DDBJ databases">
        <title>Infants hospitalized years apart are colonized by the same room-sourced microbial strains.</title>
        <authorList>
            <person name="Brooks B."/>
            <person name="Olm M.R."/>
            <person name="Firek B.A."/>
            <person name="Baker R."/>
            <person name="Thomas B.C."/>
            <person name="Morowitz M.J."/>
            <person name="Banfield J.F."/>
        </authorList>
    </citation>
    <scope>NUCLEOTIDE SEQUENCE [LARGE SCALE GENOMIC DNA]</scope>
    <source>
        <strain evidence="1">S2_018_000_R3_110</strain>
    </source>
</reference>
<dbReference type="EMBL" id="QFNF01000012">
    <property type="protein sequence ID" value="PZO78367.1"/>
    <property type="molecule type" value="Genomic_DNA"/>
</dbReference>
<sequence>MGATTIGALVGTAIDRMSGDGDSSVDGAIKGAVVANVLKVVVPMAITYAVGWAVLRGAAEVKAQLFETEDAA</sequence>
<organism evidence="1 2">
    <name type="scientific">Sphingomonas hengshuiensis</name>
    <dbReference type="NCBI Taxonomy" id="1609977"/>
    <lineage>
        <taxon>Bacteria</taxon>
        <taxon>Pseudomonadati</taxon>
        <taxon>Pseudomonadota</taxon>
        <taxon>Alphaproteobacteria</taxon>
        <taxon>Sphingomonadales</taxon>
        <taxon>Sphingomonadaceae</taxon>
        <taxon>Sphingomonas</taxon>
    </lineage>
</organism>
<accession>A0A2W4ZAE3</accession>
<gene>
    <name evidence="1" type="ORF">DI632_06850</name>
</gene>
<evidence type="ECO:0008006" key="3">
    <source>
        <dbReference type="Google" id="ProtNLM"/>
    </source>
</evidence>
<protein>
    <recommendedName>
        <fullName evidence="3">MotA/TolQ/ExbB proton channel domain-containing protein</fullName>
    </recommendedName>
</protein>